<evidence type="ECO:0000313" key="2">
    <source>
        <dbReference type="Proteomes" id="UP001491310"/>
    </source>
</evidence>
<dbReference type="PANTHER" id="PTHR37203">
    <property type="match status" value="1"/>
</dbReference>
<dbReference type="Proteomes" id="UP001491310">
    <property type="component" value="Unassembled WGS sequence"/>
</dbReference>
<accession>A0ABR2YXA1</accession>
<evidence type="ECO:0000313" key="1">
    <source>
        <dbReference type="EMBL" id="KAK9916229.1"/>
    </source>
</evidence>
<dbReference type="PANTHER" id="PTHR37203:SF3">
    <property type="entry name" value="SLR0975 PROTEIN"/>
    <property type="match status" value="1"/>
</dbReference>
<keyword evidence="2" id="KW-1185">Reference proteome</keyword>
<gene>
    <name evidence="1" type="ORF">WJX75_000256</name>
</gene>
<organism evidence="1 2">
    <name type="scientific">Coccomyxa subellipsoidea</name>
    <dbReference type="NCBI Taxonomy" id="248742"/>
    <lineage>
        <taxon>Eukaryota</taxon>
        <taxon>Viridiplantae</taxon>
        <taxon>Chlorophyta</taxon>
        <taxon>core chlorophytes</taxon>
        <taxon>Trebouxiophyceae</taxon>
        <taxon>Trebouxiophyceae incertae sedis</taxon>
        <taxon>Coccomyxaceae</taxon>
        <taxon>Coccomyxa</taxon>
    </lineage>
</organism>
<reference evidence="1 2" key="1">
    <citation type="journal article" date="2024" name="Nat. Commun.">
        <title>Phylogenomics reveals the evolutionary origins of lichenization in chlorophyte algae.</title>
        <authorList>
            <person name="Puginier C."/>
            <person name="Libourel C."/>
            <person name="Otte J."/>
            <person name="Skaloud P."/>
            <person name="Haon M."/>
            <person name="Grisel S."/>
            <person name="Petersen M."/>
            <person name="Berrin J.G."/>
            <person name="Delaux P.M."/>
            <person name="Dal Grande F."/>
            <person name="Keller J."/>
        </authorList>
    </citation>
    <scope>NUCLEOTIDE SEQUENCE [LARGE SCALE GENOMIC DNA]</scope>
    <source>
        <strain evidence="1 2">SAG 216-7</strain>
    </source>
</reference>
<sequence length="317" mass="34338">MIGISLYSDWFNHDDAIRIDVDRELWDLLDLASDDELEAVHDILFSASPLSPLIKSLVADNEPAAVSSRGRASIMHRIESRFRFLAASSSAVLRGYRPSYRETLQYIRERLDVRCPSSLATADLETEIFLHILRQHSEAITGLVEKQASTRGTIADGDGMTFVRRRASAGAGLVNRLIAPLKLGGAELLPTLVKLGSAVSLSGMRKSALQQLGRKLLVQSARYEAALSALCQGGARGMTASFERRLAVQAASNGVTRAAARYGAVRGALGMLGPLMWACLGADLALKALGTDYGRLVRAIFALCQIRLLRTQGFVNP</sequence>
<comment type="caution">
    <text evidence="1">The sequence shown here is derived from an EMBL/GenBank/DDBJ whole genome shotgun (WGS) entry which is preliminary data.</text>
</comment>
<proteinExistence type="predicted"/>
<protein>
    <submittedName>
        <fullName evidence="1">Uncharacterized protein</fullName>
    </submittedName>
</protein>
<dbReference type="EMBL" id="JALJOT010000003">
    <property type="protein sequence ID" value="KAK9916229.1"/>
    <property type="molecule type" value="Genomic_DNA"/>
</dbReference>
<name>A0ABR2YXA1_9CHLO</name>